<proteinExistence type="predicted"/>
<organism evidence="2 3">
    <name type="scientific">Nitzschia inconspicua</name>
    <dbReference type="NCBI Taxonomy" id="303405"/>
    <lineage>
        <taxon>Eukaryota</taxon>
        <taxon>Sar</taxon>
        <taxon>Stramenopiles</taxon>
        <taxon>Ochrophyta</taxon>
        <taxon>Bacillariophyta</taxon>
        <taxon>Bacillariophyceae</taxon>
        <taxon>Bacillariophycidae</taxon>
        <taxon>Bacillariales</taxon>
        <taxon>Bacillariaceae</taxon>
        <taxon>Nitzschia</taxon>
    </lineage>
</organism>
<evidence type="ECO:0000313" key="3">
    <source>
        <dbReference type="Proteomes" id="UP000693970"/>
    </source>
</evidence>
<dbReference type="EMBL" id="JAGRRH010000013">
    <property type="protein sequence ID" value="KAG7359563.1"/>
    <property type="molecule type" value="Genomic_DNA"/>
</dbReference>
<protein>
    <submittedName>
        <fullName evidence="2">Uncharacterized protein</fullName>
    </submittedName>
</protein>
<reference evidence="2" key="2">
    <citation type="submission" date="2021-04" db="EMBL/GenBank/DDBJ databases">
        <authorList>
            <person name="Podell S."/>
        </authorList>
    </citation>
    <scope>NUCLEOTIDE SEQUENCE</scope>
    <source>
        <strain evidence="2">Hildebrandi</strain>
    </source>
</reference>
<accession>A0A9K3PU42</accession>
<gene>
    <name evidence="2" type="ORF">IV203_034661</name>
</gene>
<feature type="region of interest" description="Disordered" evidence="1">
    <location>
        <begin position="213"/>
        <end position="256"/>
    </location>
</feature>
<dbReference type="AlphaFoldDB" id="A0A9K3PU42"/>
<evidence type="ECO:0000313" key="2">
    <source>
        <dbReference type="EMBL" id="KAG7359563.1"/>
    </source>
</evidence>
<reference evidence="2" key="1">
    <citation type="journal article" date="2021" name="Sci. Rep.">
        <title>Diploid genomic architecture of Nitzschia inconspicua, an elite biomass production diatom.</title>
        <authorList>
            <person name="Oliver A."/>
            <person name="Podell S."/>
            <person name="Pinowska A."/>
            <person name="Traller J.C."/>
            <person name="Smith S.R."/>
            <person name="McClure R."/>
            <person name="Beliaev A."/>
            <person name="Bohutskyi P."/>
            <person name="Hill E.A."/>
            <person name="Rabines A."/>
            <person name="Zheng H."/>
            <person name="Allen L.Z."/>
            <person name="Kuo A."/>
            <person name="Grigoriev I.V."/>
            <person name="Allen A.E."/>
            <person name="Hazlebeck D."/>
            <person name="Allen E.E."/>
        </authorList>
    </citation>
    <scope>NUCLEOTIDE SEQUENCE</scope>
    <source>
        <strain evidence="2">Hildebrandi</strain>
    </source>
</reference>
<sequence>MTTPLPSSRIHNSNRHGTTYFPFPSPSISHHIFSKILDKAPEQEDMSSETASAISTNNEIPSSTSYSHSSPLPLAMESVGPQMFTRPRSVTPVTSFAERDTNDASLESLPDFSFPIAVTSGCSLASFSSKRASVGLPSQYPSYPRSGSLSETVLEELQEFDRFLEPSISFMDASSAIDQVPFSRDRLSSLSSSASQRDDLFFLDLASDAPSAILPSEPNNKTLASVPQAPGRRGRHKRSQHHAMDRDFLSQVMKEV</sequence>
<feature type="region of interest" description="Disordered" evidence="1">
    <location>
        <begin position="41"/>
        <end position="69"/>
    </location>
</feature>
<evidence type="ECO:0000256" key="1">
    <source>
        <dbReference type="SAM" id="MobiDB-lite"/>
    </source>
</evidence>
<feature type="compositionally biased region" description="Basic and acidic residues" evidence="1">
    <location>
        <begin position="242"/>
        <end position="256"/>
    </location>
</feature>
<name>A0A9K3PU42_9STRA</name>
<keyword evidence="3" id="KW-1185">Reference proteome</keyword>
<feature type="compositionally biased region" description="Basic residues" evidence="1">
    <location>
        <begin position="232"/>
        <end position="241"/>
    </location>
</feature>
<comment type="caution">
    <text evidence="2">The sequence shown here is derived from an EMBL/GenBank/DDBJ whole genome shotgun (WGS) entry which is preliminary data.</text>
</comment>
<feature type="compositionally biased region" description="Polar residues" evidence="1">
    <location>
        <begin position="48"/>
        <end position="61"/>
    </location>
</feature>
<dbReference type="Proteomes" id="UP000693970">
    <property type="component" value="Unassembled WGS sequence"/>
</dbReference>